<feature type="region of interest" description="Disordered" evidence="11">
    <location>
        <begin position="510"/>
        <end position="562"/>
    </location>
</feature>
<feature type="domain" description="Protein kinase" evidence="12">
    <location>
        <begin position="44"/>
        <end position="470"/>
    </location>
</feature>
<dbReference type="InterPro" id="IPR000961">
    <property type="entry name" value="AGC-kinase_C"/>
</dbReference>
<dbReference type="PANTHER" id="PTHR24356">
    <property type="entry name" value="SERINE/THREONINE-PROTEIN KINASE"/>
    <property type="match status" value="1"/>
</dbReference>
<evidence type="ECO:0000256" key="10">
    <source>
        <dbReference type="PROSITE-ProRule" id="PRU00169"/>
    </source>
</evidence>
<feature type="region of interest" description="Disordered" evidence="11">
    <location>
        <begin position="1"/>
        <end position="25"/>
    </location>
</feature>
<comment type="caution">
    <text evidence="15">The sequence shown here is derived from an EMBL/GenBank/DDBJ whole genome shotgun (WGS) entry which is preliminary data.</text>
</comment>
<feature type="compositionally biased region" description="Low complexity" evidence="11">
    <location>
        <begin position="296"/>
        <end position="308"/>
    </location>
</feature>
<feature type="region of interest" description="Disordered" evidence="11">
    <location>
        <begin position="627"/>
        <end position="736"/>
    </location>
</feature>
<dbReference type="GO" id="GO:1900445">
    <property type="term" value="P:positive regulation of filamentous growth of a population of unicellular organisms in response to biotic stimulus"/>
    <property type="evidence" value="ECO:0007669"/>
    <property type="project" value="UniProtKB-ARBA"/>
</dbReference>
<comment type="catalytic activity">
    <reaction evidence="8">
        <text>L-threonyl-[protein] + ATP = O-phospho-L-threonyl-[protein] + ADP + H(+)</text>
        <dbReference type="Rhea" id="RHEA:46608"/>
        <dbReference type="Rhea" id="RHEA-COMP:11060"/>
        <dbReference type="Rhea" id="RHEA-COMP:11605"/>
        <dbReference type="ChEBI" id="CHEBI:15378"/>
        <dbReference type="ChEBI" id="CHEBI:30013"/>
        <dbReference type="ChEBI" id="CHEBI:30616"/>
        <dbReference type="ChEBI" id="CHEBI:61977"/>
        <dbReference type="ChEBI" id="CHEBI:456216"/>
        <dbReference type="EC" id="2.7.11.1"/>
    </reaction>
</comment>
<keyword evidence="5" id="KW-0547">Nucleotide-binding</keyword>
<dbReference type="GO" id="GO:0005737">
    <property type="term" value="C:cytoplasm"/>
    <property type="evidence" value="ECO:0007669"/>
    <property type="project" value="TreeGrafter"/>
</dbReference>
<dbReference type="Gene3D" id="3.40.50.2300">
    <property type="match status" value="1"/>
</dbReference>
<feature type="region of interest" description="Disordered" evidence="11">
    <location>
        <begin position="295"/>
        <end position="320"/>
    </location>
</feature>
<dbReference type="GO" id="GO:0004674">
    <property type="term" value="F:protein serine/threonine kinase activity"/>
    <property type="evidence" value="ECO:0007669"/>
    <property type="project" value="UniProtKB-KW"/>
</dbReference>
<feature type="domain" description="Response regulatory" evidence="13">
    <location>
        <begin position="747"/>
        <end position="861"/>
    </location>
</feature>
<dbReference type="GO" id="GO:1901992">
    <property type="term" value="P:positive regulation of mitotic cell cycle phase transition"/>
    <property type="evidence" value="ECO:0007669"/>
    <property type="project" value="UniProtKB-ARBA"/>
</dbReference>
<dbReference type="GO" id="GO:0005634">
    <property type="term" value="C:nucleus"/>
    <property type="evidence" value="ECO:0007669"/>
    <property type="project" value="TreeGrafter"/>
</dbReference>
<keyword evidence="2" id="KW-0723">Serine/threonine-protein kinase</keyword>
<evidence type="ECO:0000256" key="6">
    <source>
        <dbReference type="ARBA" id="ARBA00022777"/>
    </source>
</evidence>
<dbReference type="Gene3D" id="3.30.200.20">
    <property type="entry name" value="Phosphorylase Kinase, domain 1"/>
    <property type="match status" value="1"/>
</dbReference>
<dbReference type="InterPro" id="IPR001789">
    <property type="entry name" value="Sig_transdc_resp-reg_receiver"/>
</dbReference>
<dbReference type="PROSITE" id="PS51285">
    <property type="entry name" value="AGC_KINASE_CTER"/>
    <property type="match status" value="1"/>
</dbReference>
<feature type="domain" description="AGC-kinase C-terminal" evidence="14">
    <location>
        <begin position="471"/>
        <end position="579"/>
    </location>
</feature>
<evidence type="ECO:0000256" key="11">
    <source>
        <dbReference type="SAM" id="MobiDB-lite"/>
    </source>
</evidence>
<evidence type="ECO:0000256" key="7">
    <source>
        <dbReference type="ARBA" id="ARBA00022840"/>
    </source>
</evidence>
<dbReference type="PROSITE" id="PS50011">
    <property type="entry name" value="PROTEIN_KINASE_DOM"/>
    <property type="match status" value="1"/>
</dbReference>
<dbReference type="SUPFAM" id="SSF52172">
    <property type="entry name" value="CheY-like"/>
    <property type="match status" value="1"/>
</dbReference>
<dbReference type="SMART" id="SM00448">
    <property type="entry name" value="REC"/>
    <property type="match status" value="1"/>
</dbReference>
<gene>
    <name evidence="15" type="ORF">HF325_005369</name>
</gene>
<dbReference type="PROSITE" id="PS00108">
    <property type="entry name" value="PROTEIN_KINASE_ST"/>
    <property type="match status" value="1"/>
</dbReference>
<feature type="compositionally biased region" description="Polar residues" evidence="11">
    <location>
        <begin position="1"/>
        <end position="19"/>
    </location>
</feature>
<evidence type="ECO:0000259" key="12">
    <source>
        <dbReference type="PROSITE" id="PS50011"/>
    </source>
</evidence>
<dbReference type="GO" id="GO:0000160">
    <property type="term" value="P:phosphorelay signal transduction system"/>
    <property type="evidence" value="ECO:0007669"/>
    <property type="project" value="InterPro"/>
</dbReference>
<keyword evidence="7" id="KW-0067">ATP-binding</keyword>
<dbReference type="EMBL" id="JACBPP010000007">
    <property type="protein sequence ID" value="KAF8000440.1"/>
    <property type="molecule type" value="Genomic_DNA"/>
</dbReference>
<keyword evidence="16" id="KW-1185">Reference proteome</keyword>
<feature type="compositionally biased region" description="Basic and acidic residues" evidence="11">
    <location>
        <begin position="645"/>
        <end position="658"/>
    </location>
</feature>
<organism evidence="15 16">
    <name type="scientific">Metschnikowia pulcherrima</name>
    <dbReference type="NCBI Taxonomy" id="27326"/>
    <lineage>
        <taxon>Eukaryota</taxon>
        <taxon>Fungi</taxon>
        <taxon>Dikarya</taxon>
        <taxon>Ascomycota</taxon>
        <taxon>Saccharomycotina</taxon>
        <taxon>Pichiomycetes</taxon>
        <taxon>Metschnikowiaceae</taxon>
        <taxon>Metschnikowia</taxon>
    </lineage>
</organism>
<feature type="region of interest" description="Disordered" evidence="11">
    <location>
        <begin position="590"/>
        <end position="615"/>
    </location>
</feature>
<dbReference type="GO" id="GO:0006950">
    <property type="term" value="P:response to stress"/>
    <property type="evidence" value="ECO:0007669"/>
    <property type="project" value="UniProtKB-ARBA"/>
</dbReference>
<dbReference type="OrthoDB" id="162894at2759"/>
<dbReference type="CDD" id="cd17546">
    <property type="entry name" value="REC_hyHK_CKI1_RcsC-like"/>
    <property type="match status" value="1"/>
</dbReference>
<feature type="compositionally biased region" description="Low complexity" evidence="11">
    <location>
        <begin position="715"/>
        <end position="732"/>
    </location>
</feature>
<accession>A0A8H7GMW7</accession>
<keyword evidence="6" id="KW-0418">Kinase</keyword>
<reference evidence="15" key="1">
    <citation type="submission" date="2020-10" db="EMBL/GenBank/DDBJ databases">
        <title>The Whole-Genome Sequence of Metschnikowia persimmonesis, a Novel Endophytic Yeast Species Isolated from Medicinal Plant Diospyros kaki Thumb.</title>
        <authorList>
            <person name="Rahmat E."/>
            <person name="Kang Y."/>
        </authorList>
    </citation>
    <scope>NUCLEOTIDE SEQUENCE</scope>
    <source>
        <strain evidence="15">KIOM G15050</strain>
    </source>
</reference>
<dbReference type="InterPro" id="IPR011009">
    <property type="entry name" value="Kinase-like_dom_sf"/>
</dbReference>
<evidence type="ECO:0000256" key="1">
    <source>
        <dbReference type="ARBA" id="ARBA00012513"/>
    </source>
</evidence>
<dbReference type="PANTHER" id="PTHR24356:SF1">
    <property type="entry name" value="SERINE_THREONINE-PROTEIN KINASE GREATWALL"/>
    <property type="match status" value="1"/>
</dbReference>
<dbReference type="PROSITE" id="PS50110">
    <property type="entry name" value="RESPONSE_REGULATORY"/>
    <property type="match status" value="1"/>
</dbReference>
<evidence type="ECO:0000259" key="14">
    <source>
        <dbReference type="PROSITE" id="PS51285"/>
    </source>
</evidence>
<evidence type="ECO:0000313" key="16">
    <source>
        <dbReference type="Proteomes" id="UP000649328"/>
    </source>
</evidence>
<dbReference type="AlphaFoldDB" id="A0A8H7GMW7"/>
<sequence>MTNLSSTTPNSGPRGSFSSIRPPLSPLLVSQPTQKAATGGIKDYEILKAISKGAYGSVFLAKRRLTGDYVAIKCLKKGDMIAKNQVLNVRAERAVMMKQTDSPYVAQLHCSFQTKDYLYLVMEYLNGGDCATLLKMLGTLGDKWAKRYIAEVIVGVNDLHKRDIIHRDLKPDNLLIDSQGHLKLTDFGLSRIGVVGRHTFRHRKSSASEHGIELFRRSLTNNSMFQSPLVNSTAIESPELNPLTHKRHLSVTPFSLSPATDQHKFSLSHGHLASMSSYEATPVISGAKKKSISHFRASSNRSGSASSGVDSPIINSSNVRSPSETSFALLDDECEFLVSPGQNEDSIHSFALFDPNQDPDNLKKFVGTPDYLAPETIMGDKQGEYSDWWSIGCILFEFLYGYPPFHAETPEAVFQNILSGEIDWPALSAEEDLEFCTPEAKDLIKGLLTLDYEHRLGFHGAEEIMQHPYFKGVDWNSLYLEAPDSFIPTLDGPDSTDYFDLRGADISHFPKDDPEYTAIEPLTKRRTDLNSDSGSPGAYLSMPSTPTSGKKERRGSKLADPSEFGSFNFRNLNVLEKANKDVINRLKSEHLEHRSSLSSSSSESFTPGHSKSRGLSISSNIVNLGSPFKRPLSPAPITIGPSSPAKDKLPQRMNKKWDSATGSTVSSSRSRSLAPSLSRQILLRTANEQSPSSSDNEESTSALHRVQNRRDSLRRLNSSASGSSQGTQGTQSPRKDLASFVTQSELDVLYCEPIPIVRHTVSKIMEKQGCIVLPIADGEDLIRRATSKVKFDLIFTALRLTKIEAIDAVKLIKYTSGVNSSTPIIAVTGFAKEAIDLGIFDDVLEKPVDGTMIRNLMTKFHFLSVAVESEPDE</sequence>
<evidence type="ECO:0000256" key="9">
    <source>
        <dbReference type="ARBA" id="ARBA00048679"/>
    </source>
</evidence>
<evidence type="ECO:0000256" key="3">
    <source>
        <dbReference type="ARBA" id="ARBA00022553"/>
    </source>
</evidence>
<dbReference type="GO" id="GO:0036180">
    <property type="term" value="P:filamentous growth of a population of unicellular organisms in response to biotic stimulus"/>
    <property type="evidence" value="ECO:0007669"/>
    <property type="project" value="UniProtKB-ARBA"/>
</dbReference>
<evidence type="ECO:0000256" key="2">
    <source>
        <dbReference type="ARBA" id="ARBA00022527"/>
    </source>
</evidence>
<dbReference type="Gene3D" id="1.10.510.10">
    <property type="entry name" value="Transferase(Phosphotransferase) domain 1"/>
    <property type="match status" value="2"/>
</dbReference>
<dbReference type="InterPro" id="IPR011006">
    <property type="entry name" value="CheY-like_superfamily"/>
</dbReference>
<keyword evidence="4" id="KW-0808">Transferase</keyword>
<feature type="compositionally biased region" description="Polar residues" evidence="11">
    <location>
        <begin position="605"/>
        <end position="615"/>
    </location>
</feature>
<dbReference type="FunFam" id="3.30.200.20:FF:001008">
    <property type="entry name" value="Serine/threonine-protein kinase cek1"/>
    <property type="match status" value="1"/>
</dbReference>
<dbReference type="Pfam" id="PF00072">
    <property type="entry name" value="Response_reg"/>
    <property type="match status" value="1"/>
</dbReference>
<evidence type="ECO:0000256" key="4">
    <source>
        <dbReference type="ARBA" id="ARBA00022679"/>
    </source>
</evidence>
<dbReference type="GO" id="GO:0005524">
    <property type="term" value="F:ATP binding"/>
    <property type="evidence" value="ECO:0007669"/>
    <property type="project" value="UniProtKB-KW"/>
</dbReference>
<comment type="catalytic activity">
    <reaction evidence="9">
        <text>L-seryl-[protein] + ATP = O-phospho-L-seryl-[protein] + ADP + H(+)</text>
        <dbReference type="Rhea" id="RHEA:17989"/>
        <dbReference type="Rhea" id="RHEA-COMP:9863"/>
        <dbReference type="Rhea" id="RHEA-COMP:11604"/>
        <dbReference type="ChEBI" id="CHEBI:15378"/>
        <dbReference type="ChEBI" id="CHEBI:29999"/>
        <dbReference type="ChEBI" id="CHEBI:30616"/>
        <dbReference type="ChEBI" id="CHEBI:83421"/>
        <dbReference type="ChEBI" id="CHEBI:456216"/>
        <dbReference type="EC" id="2.7.11.1"/>
    </reaction>
</comment>
<evidence type="ECO:0000256" key="5">
    <source>
        <dbReference type="ARBA" id="ARBA00022741"/>
    </source>
</evidence>
<dbReference type="InterPro" id="IPR000719">
    <property type="entry name" value="Prot_kinase_dom"/>
</dbReference>
<proteinExistence type="predicted"/>
<dbReference type="FunFam" id="1.10.510.10:FF:000340">
    <property type="entry name" value="Serine threonine protein kinase"/>
    <property type="match status" value="1"/>
</dbReference>
<comment type="caution">
    <text evidence="10">Lacks conserved residue(s) required for the propagation of feature annotation.</text>
</comment>
<dbReference type="SMART" id="SM00220">
    <property type="entry name" value="S_TKc"/>
    <property type="match status" value="1"/>
</dbReference>
<feature type="compositionally biased region" description="Low complexity" evidence="11">
    <location>
        <begin position="659"/>
        <end position="678"/>
    </location>
</feature>
<protein>
    <recommendedName>
        <fullName evidence="1">non-specific serine/threonine protein kinase</fullName>
        <ecNumber evidence="1">2.7.11.1</ecNumber>
    </recommendedName>
</protein>
<evidence type="ECO:0000313" key="15">
    <source>
        <dbReference type="EMBL" id="KAF8000440.1"/>
    </source>
</evidence>
<dbReference type="EC" id="2.7.11.1" evidence="1"/>
<dbReference type="InterPro" id="IPR050236">
    <property type="entry name" value="Ser_Thr_kinase_AGC"/>
</dbReference>
<dbReference type="Proteomes" id="UP000649328">
    <property type="component" value="Unassembled WGS sequence"/>
</dbReference>
<dbReference type="SUPFAM" id="SSF56112">
    <property type="entry name" value="Protein kinase-like (PK-like)"/>
    <property type="match status" value="1"/>
</dbReference>
<name>A0A8H7GMW7_9ASCO</name>
<dbReference type="Pfam" id="PF00069">
    <property type="entry name" value="Pkinase"/>
    <property type="match status" value="2"/>
</dbReference>
<evidence type="ECO:0000259" key="13">
    <source>
        <dbReference type="PROSITE" id="PS50110"/>
    </source>
</evidence>
<keyword evidence="3" id="KW-0597">Phosphoprotein</keyword>
<dbReference type="InterPro" id="IPR008271">
    <property type="entry name" value="Ser/Thr_kinase_AS"/>
</dbReference>
<evidence type="ECO:0000256" key="8">
    <source>
        <dbReference type="ARBA" id="ARBA00047899"/>
    </source>
</evidence>